<proteinExistence type="predicted"/>
<evidence type="ECO:0000313" key="3">
    <source>
        <dbReference type="Proteomes" id="UP000659904"/>
    </source>
</evidence>
<protein>
    <recommendedName>
        <fullName evidence="4">Carbohydrate binding protein</fullName>
    </recommendedName>
</protein>
<organism evidence="2 3">
    <name type="scientific">Catellatospora citrea</name>
    <dbReference type="NCBI Taxonomy" id="53366"/>
    <lineage>
        <taxon>Bacteria</taxon>
        <taxon>Bacillati</taxon>
        <taxon>Actinomycetota</taxon>
        <taxon>Actinomycetes</taxon>
        <taxon>Micromonosporales</taxon>
        <taxon>Micromonosporaceae</taxon>
        <taxon>Catellatospora</taxon>
    </lineage>
</organism>
<dbReference type="EMBL" id="BONH01000007">
    <property type="protein sequence ID" value="GIF96998.1"/>
    <property type="molecule type" value="Genomic_DNA"/>
</dbReference>
<comment type="caution">
    <text evidence="2">The sequence shown here is derived from an EMBL/GenBank/DDBJ whole genome shotgun (WGS) entry which is preliminary data.</text>
</comment>
<feature type="chain" id="PRO_5035318985" description="Carbohydrate binding protein" evidence="1">
    <location>
        <begin position="28"/>
        <end position="298"/>
    </location>
</feature>
<evidence type="ECO:0000256" key="1">
    <source>
        <dbReference type="SAM" id="SignalP"/>
    </source>
</evidence>
<keyword evidence="3" id="KW-1185">Reference proteome</keyword>
<dbReference type="RefSeq" id="WP_147432653.1">
    <property type="nucleotide sequence ID" value="NZ_BONH01000007.1"/>
</dbReference>
<feature type="signal peptide" evidence="1">
    <location>
        <begin position="1"/>
        <end position="27"/>
    </location>
</feature>
<gene>
    <name evidence="2" type="ORF">Cci01nite_20920</name>
</gene>
<reference evidence="2 3" key="1">
    <citation type="submission" date="2021-01" db="EMBL/GenBank/DDBJ databases">
        <title>Whole genome shotgun sequence of Catellatospora citrea NBRC 14495.</title>
        <authorList>
            <person name="Komaki H."/>
            <person name="Tamura T."/>
        </authorList>
    </citation>
    <scope>NUCLEOTIDE SEQUENCE [LARGE SCALE GENOMIC DNA]</scope>
    <source>
        <strain evidence="2 3">NBRC 14495</strain>
    </source>
</reference>
<evidence type="ECO:0000313" key="2">
    <source>
        <dbReference type="EMBL" id="GIF96998.1"/>
    </source>
</evidence>
<evidence type="ECO:0008006" key="4">
    <source>
        <dbReference type="Google" id="ProtNLM"/>
    </source>
</evidence>
<keyword evidence="1" id="KW-0732">Signal</keyword>
<sequence length="298" mass="31942">MRTPRFAVLTVAMTVLIGLSATPAASAAPDTEVHQVSGALRGAAAVAAAGDAAGAFRDATTLRRQSAQNMTAAAAQLHNWWGVFPSATWTGMTATHTLNPNFRLSNSADYLYSPTMKPPHGSCIEVVTVHTRTYAQVWAWNWCGPGAPAVTMNINSAFLAKYATTVNGRQAYTVRIRQTNAATNTWTATLYNYSTAAWDTMFTSSGTDRSGWQQGWDMFEFYSNTNPAGRTYICDDIAAAGVAFEGSSITVLSGSTWVPAGTGNSTWMPSASPNPSAYKCPALSFNILRANDNWLVHE</sequence>
<accession>A0A8J3KDD7</accession>
<dbReference type="AlphaFoldDB" id="A0A8J3KDD7"/>
<name>A0A8J3KDD7_9ACTN</name>
<dbReference type="Proteomes" id="UP000659904">
    <property type="component" value="Unassembled WGS sequence"/>
</dbReference>